<dbReference type="SUPFAM" id="SSF48452">
    <property type="entry name" value="TPR-like"/>
    <property type="match status" value="2"/>
</dbReference>
<keyword evidence="2" id="KW-0732">Signal</keyword>
<evidence type="ECO:0000313" key="3">
    <source>
        <dbReference type="EMBL" id="SKA40872.1"/>
    </source>
</evidence>
<organism evidence="3 4">
    <name type="scientific">Chitinophaga eiseniae</name>
    <dbReference type="NCBI Taxonomy" id="634771"/>
    <lineage>
        <taxon>Bacteria</taxon>
        <taxon>Pseudomonadati</taxon>
        <taxon>Bacteroidota</taxon>
        <taxon>Chitinophagia</taxon>
        <taxon>Chitinophagales</taxon>
        <taxon>Chitinophagaceae</taxon>
        <taxon>Chitinophaga</taxon>
    </lineage>
</organism>
<feature type="chain" id="PRO_5011984293" evidence="2">
    <location>
        <begin position="22"/>
        <end position="304"/>
    </location>
</feature>
<dbReference type="InterPro" id="IPR019734">
    <property type="entry name" value="TPR_rpt"/>
</dbReference>
<dbReference type="Proteomes" id="UP000190367">
    <property type="component" value="Unassembled WGS sequence"/>
</dbReference>
<dbReference type="PROSITE" id="PS50293">
    <property type="entry name" value="TPR_REGION"/>
    <property type="match status" value="1"/>
</dbReference>
<dbReference type="OrthoDB" id="672485at2"/>
<name>A0A1T4TK97_9BACT</name>
<dbReference type="PROSITE" id="PS50005">
    <property type="entry name" value="TPR"/>
    <property type="match status" value="3"/>
</dbReference>
<dbReference type="RefSeq" id="WP_078672093.1">
    <property type="nucleotide sequence ID" value="NZ_FUWZ01000005.1"/>
</dbReference>
<dbReference type="PANTHER" id="PTHR12558:SF13">
    <property type="entry name" value="CELL DIVISION CYCLE PROTEIN 27 HOMOLOG"/>
    <property type="match status" value="1"/>
</dbReference>
<dbReference type="InterPro" id="IPR011990">
    <property type="entry name" value="TPR-like_helical_dom_sf"/>
</dbReference>
<keyword evidence="1" id="KW-0802">TPR repeat</keyword>
<evidence type="ECO:0000256" key="2">
    <source>
        <dbReference type="SAM" id="SignalP"/>
    </source>
</evidence>
<proteinExistence type="predicted"/>
<dbReference type="Pfam" id="PF13432">
    <property type="entry name" value="TPR_16"/>
    <property type="match status" value="2"/>
</dbReference>
<dbReference type="PANTHER" id="PTHR12558">
    <property type="entry name" value="CELL DIVISION CYCLE 16,23,27"/>
    <property type="match status" value="1"/>
</dbReference>
<accession>A0A1T4TK97</accession>
<feature type="signal peptide" evidence="2">
    <location>
        <begin position="1"/>
        <end position="21"/>
    </location>
</feature>
<feature type="repeat" description="TPR" evidence="1">
    <location>
        <begin position="237"/>
        <end position="270"/>
    </location>
</feature>
<dbReference type="STRING" id="634771.SAMN04488128_105289"/>
<dbReference type="EMBL" id="FUWZ01000005">
    <property type="protein sequence ID" value="SKA40872.1"/>
    <property type="molecule type" value="Genomic_DNA"/>
</dbReference>
<dbReference type="Gene3D" id="1.25.40.10">
    <property type="entry name" value="Tetratricopeptide repeat domain"/>
    <property type="match status" value="3"/>
</dbReference>
<sequence length="304" mass="34177">MMTCRLILCLPVVMLTMVLHAVSAIPLNKSYDKARDLYREGIAFRRSGQHEAARQRFTAAIKADSAFTAAYSALGELYFEKKSYAEALRCCRKAQQLGAANMSRQIGLSYYYLHQYDDALEALQQALQEEPENNMVPYQLAQLYAQLGNYRESIHYYQQDLSIDSAHTAAWYELGMMWFNVTEPAKAIQAFEKAAIMGCRQDAVFLFNSGVAWLQLQQTDKGIACLLKAQEAQPDDEQIGFNLAQAFYGKGDFEAAVSQWEKVLRLQPTNAFAMFMLGKSYMGKGEMEKGMALCDKATATGTIK</sequence>
<dbReference type="Pfam" id="PF14559">
    <property type="entry name" value="TPR_19"/>
    <property type="match status" value="1"/>
</dbReference>
<protein>
    <submittedName>
        <fullName evidence="3">Tetratricopeptide repeat-containing protein</fullName>
    </submittedName>
</protein>
<feature type="repeat" description="TPR" evidence="1">
    <location>
        <begin position="134"/>
        <end position="167"/>
    </location>
</feature>
<gene>
    <name evidence="3" type="ORF">SAMN04488128_105289</name>
</gene>
<reference evidence="4" key="1">
    <citation type="submission" date="2017-02" db="EMBL/GenBank/DDBJ databases">
        <authorList>
            <person name="Varghese N."/>
            <person name="Submissions S."/>
        </authorList>
    </citation>
    <scope>NUCLEOTIDE SEQUENCE [LARGE SCALE GENOMIC DNA]</scope>
    <source>
        <strain evidence="4">DSM 22224</strain>
    </source>
</reference>
<evidence type="ECO:0000313" key="4">
    <source>
        <dbReference type="Proteomes" id="UP000190367"/>
    </source>
</evidence>
<dbReference type="AlphaFoldDB" id="A0A1T4TK97"/>
<keyword evidence="4" id="KW-1185">Reference proteome</keyword>
<feature type="repeat" description="TPR" evidence="1">
    <location>
        <begin position="100"/>
        <end position="133"/>
    </location>
</feature>
<evidence type="ECO:0000256" key="1">
    <source>
        <dbReference type="PROSITE-ProRule" id="PRU00339"/>
    </source>
</evidence>
<dbReference type="SMART" id="SM00028">
    <property type="entry name" value="TPR"/>
    <property type="match status" value="8"/>
</dbReference>